<evidence type="ECO:0000256" key="2">
    <source>
        <dbReference type="SAM" id="MobiDB-lite"/>
    </source>
</evidence>
<feature type="region of interest" description="Disordered" evidence="2">
    <location>
        <begin position="1"/>
        <end position="21"/>
    </location>
</feature>
<feature type="compositionally biased region" description="Polar residues" evidence="2">
    <location>
        <begin position="8"/>
        <end position="21"/>
    </location>
</feature>
<dbReference type="EMBL" id="VDLU01000001">
    <property type="protein sequence ID" value="TNJ29840.1"/>
    <property type="molecule type" value="Genomic_DNA"/>
</dbReference>
<name>A0A4Z1SW73_GIAMU</name>
<organism evidence="3 4">
    <name type="scientific">Giardia muris</name>
    <dbReference type="NCBI Taxonomy" id="5742"/>
    <lineage>
        <taxon>Eukaryota</taxon>
        <taxon>Metamonada</taxon>
        <taxon>Diplomonadida</taxon>
        <taxon>Hexamitidae</taxon>
        <taxon>Giardiinae</taxon>
        <taxon>Giardia</taxon>
    </lineage>
</organism>
<evidence type="ECO:0000313" key="3">
    <source>
        <dbReference type="EMBL" id="TNJ29840.1"/>
    </source>
</evidence>
<protein>
    <submittedName>
        <fullName evidence="3">Uncharacterized protein</fullName>
    </submittedName>
</protein>
<evidence type="ECO:0000313" key="4">
    <source>
        <dbReference type="Proteomes" id="UP000315496"/>
    </source>
</evidence>
<reference evidence="3 4" key="1">
    <citation type="submission" date="2019-05" db="EMBL/GenBank/DDBJ databases">
        <title>The compact genome of Giardia muris reveals important steps in the evolution of intestinal protozoan parasites.</title>
        <authorList>
            <person name="Xu F."/>
            <person name="Jimenez-Gonzalez A."/>
            <person name="Einarsson E."/>
            <person name="Astvaldsson A."/>
            <person name="Peirasmaki D."/>
            <person name="Eckmann L."/>
            <person name="Andersson J.O."/>
            <person name="Svard S.G."/>
            <person name="Jerlstrom-Hultqvist J."/>
        </authorList>
    </citation>
    <scope>NUCLEOTIDE SEQUENCE [LARGE SCALE GENOMIC DNA]</scope>
    <source>
        <strain evidence="3 4">Roberts-Thomson</strain>
    </source>
</reference>
<feature type="coiled-coil region" evidence="1">
    <location>
        <begin position="63"/>
        <end position="240"/>
    </location>
</feature>
<accession>A0A4Z1SW73</accession>
<keyword evidence="4" id="KW-1185">Reference proteome</keyword>
<keyword evidence="1" id="KW-0175">Coiled coil</keyword>
<dbReference type="OrthoDB" id="10255016at2759"/>
<sequence>MSLRANDLYSTREQQSPALSASMRMNSFGGMGDYGRAGIPGENDIEHLELRQDLVDRESILALQQQRNRLHEVEDLVRQKENEAEMARLEAMKGSARVDALEGALARTSARKTMLEKELAERIDAVERERRMAELANRQKDELAHSISAYKRRCEDAEALASSYDARINDLNARNGSLERRCAELEGQTRVITALRTQLADAERDSTEMRARLAQMEQQNSSLRREIDALQGELAFERSKRAEMADKLSAVDKLAAARANEAYRLEQEIRAKEALLHVKQSELESSKRLQDALARENYETRLRRDDAERQIQMTRADLERERAERAERARSRLGVLERRSLEEEMVSNNVDNLVTMSQGGGGSFGRSMSMTGTSRGAINTIASPLAVTRASERMSKNQIRDLITSIDRSLVN</sequence>
<dbReference type="AlphaFoldDB" id="A0A4Z1SW73"/>
<dbReference type="VEuPathDB" id="GiardiaDB:GMRT_15515"/>
<evidence type="ECO:0000256" key="1">
    <source>
        <dbReference type="SAM" id="Coils"/>
    </source>
</evidence>
<gene>
    <name evidence="3" type="ORF">GMRT_15515</name>
</gene>
<dbReference type="Proteomes" id="UP000315496">
    <property type="component" value="Chromosome 1"/>
</dbReference>
<comment type="caution">
    <text evidence="3">The sequence shown here is derived from an EMBL/GenBank/DDBJ whole genome shotgun (WGS) entry which is preliminary data.</text>
</comment>
<proteinExistence type="predicted"/>